<name>A2FH50_TRIV3</name>
<organism evidence="12 13">
    <name type="scientific">Trichomonas vaginalis (strain ATCC PRA-98 / G3)</name>
    <dbReference type="NCBI Taxonomy" id="412133"/>
    <lineage>
        <taxon>Eukaryota</taxon>
        <taxon>Metamonada</taxon>
        <taxon>Parabasalia</taxon>
        <taxon>Trichomonadida</taxon>
        <taxon>Trichomonadidae</taxon>
        <taxon>Trichomonas</taxon>
    </lineage>
</organism>
<reference evidence="12" key="1">
    <citation type="submission" date="2006-10" db="EMBL/GenBank/DDBJ databases">
        <authorList>
            <person name="Amadeo P."/>
            <person name="Zhao Q."/>
            <person name="Wortman J."/>
            <person name="Fraser-Liggett C."/>
            <person name="Carlton J."/>
        </authorList>
    </citation>
    <scope>NUCLEOTIDE SEQUENCE</scope>
    <source>
        <strain evidence="12">G3</strain>
    </source>
</reference>
<comment type="subcellular location">
    <subcellularLocation>
        <location evidence="7">Endomembrane system</location>
        <topology evidence="7">Single-pass type IV membrane protein</topology>
    </subcellularLocation>
</comment>
<dbReference type="InParanoid" id="A2FH50"/>
<dbReference type="GO" id="GO:0016192">
    <property type="term" value="P:vesicle-mediated transport"/>
    <property type="evidence" value="ECO:0007669"/>
    <property type="project" value="InterPro"/>
</dbReference>
<dbReference type="STRING" id="5722.A2FH50"/>
<dbReference type="GO" id="GO:0015031">
    <property type="term" value="P:protein transport"/>
    <property type="evidence" value="ECO:0007669"/>
    <property type="project" value="UniProtKB-KW"/>
</dbReference>
<dbReference type="GO" id="GO:0005737">
    <property type="term" value="C:cytoplasm"/>
    <property type="evidence" value="ECO:0007669"/>
    <property type="project" value="UniProtKB-ARBA"/>
</dbReference>
<proteinExistence type="inferred from homology"/>
<evidence type="ECO:0000256" key="2">
    <source>
        <dbReference type="ARBA" id="ARBA00022448"/>
    </source>
</evidence>
<keyword evidence="4" id="KW-0653">Protein transport</keyword>
<evidence type="ECO:0000256" key="7">
    <source>
        <dbReference type="ARBA" id="ARBA00046280"/>
    </source>
</evidence>
<evidence type="ECO:0000313" key="13">
    <source>
        <dbReference type="Proteomes" id="UP000001542"/>
    </source>
</evidence>
<gene>
    <name evidence="12" type="ORF">TVAG_037080</name>
</gene>
<evidence type="ECO:0000256" key="1">
    <source>
        <dbReference type="ARBA" id="ARBA00008025"/>
    </source>
</evidence>
<evidence type="ECO:0000256" key="3">
    <source>
        <dbReference type="ARBA" id="ARBA00022692"/>
    </source>
</evidence>
<evidence type="ECO:0000313" key="12">
    <source>
        <dbReference type="EMBL" id="EAX95775.1"/>
    </source>
</evidence>
<dbReference type="FunFam" id="1.20.5.110:FF:000104">
    <property type="entry name" value="Synaptobrevin family protein"/>
    <property type="match status" value="1"/>
</dbReference>
<dbReference type="SMR" id="A2FH50"/>
<keyword evidence="3 9" id="KW-0812">Transmembrane</keyword>
<dbReference type="OrthoDB" id="248747at2759"/>
<protein>
    <submittedName>
        <fullName evidence="12">Synaptobrevin family protein</fullName>
    </submittedName>
</protein>
<dbReference type="InterPro" id="IPR011012">
    <property type="entry name" value="Longin-like_dom_sf"/>
</dbReference>
<dbReference type="PANTHER" id="PTHR21136:SF168">
    <property type="entry name" value="VESICLE-ASSOCIATED MEMBRANE PROTEIN 9"/>
    <property type="match status" value="1"/>
</dbReference>
<keyword evidence="5 9" id="KW-1133">Transmembrane helix</keyword>
<dbReference type="GO" id="GO:0012505">
    <property type="term" value="C:endomembrane system"/>
    <property type="evidence" value="ECO:0007669"/>
    <property type="project" value="UniProtKB-SubCell"/>
</dbReference>
<dbReference type="PROSITE" id="PS50859">
    <property type="entry name" value="LONGIN"/>
    <property type="match status" value="1"/>
</dbReference>
<dbReference type="RefSeq" id="XP_001308705.1">
    <property type="nucleotide sequence ID" value="XM_001308704.1"/>
</dbReference>
<reference evidence="12" key="2">
    <citation type="journal article" date="2007" name="Science">
        <title>Draft genome sequence of the sexually transmitted pathogen Trichomonas vaginalis.</title>
        <authorList>
            <person name="Carlton J.M."/>
            <person name="Hirt R.P."/>
            <person name="Silva J.C."/>
            <person name="Delcher A.L."/>
            <person name="Schatz M."/>
            <person name="Zhao Q."/>
            <person name="Wortman J.R."/>
            <person name="Bidwell S.L."/>
            <person name="Alsmark U.C.M."/>
            <person name="Besteiro S."/>
            <person name="Sicheritz-Ponten T."/>
            <person name="Noel C.J."/>
            <person name="Dacks J.B."/>
            <person name="Foster P.G."/>
            <person name="Simillion C."/>
            <person name="Van de Peer Y."/>
            <person name="Miranda-Saavedra D."/>
            <person name="Barton G.J."/>
            <person name="Westrop G.D."/>
            <person name="Mueller S."/>
            <person name="Dessi D."/>
            <person name="Fiori P.L."/>
            <person name="Ren Q."/>
            <person name="Paulsen I."/>
            <person name="Zhang H."/>
            <person name="Bastida-Corcuera F.D."/>
            <person name="Simoes-Barbosa A."/>
            <person name="Brown M.T."/>
            <person name="Hayes R.D."/>
            <person name="Mukherjee M."/>
            <person name="Okumura C.Y."/>
            <person name="Schneider R."/>
            <person name="Smith A.J."/>
            <person name="Vanacova S."/>
            <person name="Villalvazo M."/>
            <person name="Haas B.J."/>
            <person name="Pertea M."/>
            <person name="Feldblyum T.V."/>
            <person name="Utterback T.R."/>
            <person name="Shu C.L."/>
            <person name="Osoegawa K."/>
            <person name="de Jong P.J."/>
            <person name="Hrdy I."/>
            <person name="Horvathova L."/>
            <person name="Zubacova Z."/>
            <person name="Dolezal P."/>
            <person name="Malik S.B."/>
            <person name="Logsdon J.M. Jr."/>
            <person name="Henze K."/>
            <person name="Gupta A."/>
            <person name="Wang C.C."/>
            <person name="Dunne R.L."/>
            <person name="Upcroft J.A."/>
            <person name="Upcroft P."/>
            <person name="White O."/>
            <person name="Salzberg S.L."/>
            <person name="Tang P."/>
            <person name="Chiu C.-H."/>
            <person name="Lee Y.-S."/>
            <person name="Embley T.M."/>
            <person name="Coombs G.H."/>
            <person name="Mottram J.C."/>
            <person name="Tachezy J."/>
            <person name="Fraser-Liggett C.M."/>
            <person name="Johnson P.J."/>
        </authorList>
    </citation>
    <scope>NUCLEOTIDE SEQUENCE [LARGE SCALE GENOMIC DNA]</scope>
    <source>
        <strain evidence="12">G3</strain>
    </source>
</reference>
<feature type="domain" description="Longin" evidence="10">
    <location>
        <begin position="6"/>
        <end position="111"/>
    </location>
</feature>
<evidence type="ECO:0000256" key="6">
    <source>
        <dbReference type="ARBA" id="ARBA00023136"/>
    </source>
</evidence>
<evidence type="ECO:0000256" key="9">
    <source>
        <dbReference type="SAM" id="Phobius"/>
    </source>
</evidence>
<feature type="transmembrane region" description="Helical" evidence="9">
    <location>
        <begin position="182"/>
        <end position="200"/>
    </location>
</feature>
<sequence>MISYTAVARGQTIIATYSPDGTDLNREAQKLLETPLEKNEQRRMNRFIFTFLKKNSLVFICASSADDPSSIPLQYLDKLSDRWYLSFYEASKRAGPNGLSTQTADLFRAVLDDISTSNNKAEKIKREMEQTTRIMTDSMQKAISRGEDLENLSNKTEDLLSTSVDFKNQATNLKNKMRCARYKSLAFWGIILLVIIYYILTKICGGYNLKPRCLK</sequence>
<evidence type="ECO:0000256" key="4">
    <source>
        <dbReference type="ARBA" id="ARBA00022927"/>
    </source>
</evidence>
<dbReference type="InterPro" id="IPR042855">
    <property type="entry name" value="V_SNARE_CC"/>
</dbReference>
<dbReference type="EMBL" id="DS113789">
    <property type="protein sequence ID" value="EAX95775.1"/>
    <property type="molecule type" value="Genomic_DNA"/>
</dbReference>
<keyword evidence="6 9" id="KW-0472">Membrane</keyword>
<evidence type="ECO:0000259" key="10">
    <source>
        <dbReference type="PROSITE" id="PS50859"/>
    </source>
</evidence>
<dbReference type="SUPFAM" id="SSF64356">
    <property type="entry name" value="SNARE-like"/>
    <property type="match status" value="1"/>
</dbReference>
<feature type="domain" description="V-SNARE coiled-coil homology" evidence="11">
    <location>
        <begin position="120"/>
        <end position="180"/>
    </location>
</feature>
<dbReference type="CDD" id="cd15843">
    <property type="entry name" value="R-SNARE"/>
    <property type="match status" value="1"/>
</dbReference>
<dbReference type="InterPro" id="IPR051097">
    <property type="entry name" value="Synaptobrevin-like_transport"/>
</dbReference>
<evidence type="ECO:0000259" key="11">
    <source>
        <dbReference type="PROSITE" id="PS50892"/>
    </source>
</evidence>
<dbReference type="GO" id="GO:0016020">
    <property type="term" value="C:membrane"/>
    <property type="evidence" value="ECO:0007669"/>
    <property type="project" value="InterPro"/>
</dbReference>
<evidence type="ECO:0000256" key="8">
    <source>
        <dbReference type="PROSITE-ProRule" id="PRU00290"/>
    </source>
</evidence>
<evidence type="ECO:0000256" key="5">
    <source>
        <dbReference type="ARBA" id="ARBA00022989"/>
    </source>
</evidence>
<comment type="similarity">
    <text evidence="1">Belongs to the synaptobrevin family.</text>
</comment>
<dbReference type="SUPFAM" id="SSF58038">
    <property type="entry name" value="SNARE fusion complex"/>
    <property type="match status" value="1"/>
</dbReference>
<dbReference type="eggNOG" id="KOG0859">
    <property type="taxonomic scope" value="Eukaryota"/>
</dbReference>
<keyword evidence="2" id="KW-0813">Transport</keyword>
<keyword evidence="8" id="KW-0175">Coiled coil</keyword>
<dbReference type="InterPro" id="IPR001388">
    <property type="entry name" value="Synaptobrevin-like"/>
</dbReference>
<dbReference type="Gene3D" id="3.30.450.50">
    <property type="entry name" value="Longin domain"/>
    <property type="match status" value="1"/>
</dbReference>
<dbReference type="VEuPathDB" id="TrichDB:TVAGG3_0470240"/>
<dbReference type="FunFam" id="3.30.450.50:FF:000038">
    <property type="entry name" value="Synaptobrevin family protein"/>
    <property type="match status" value="1"/>
</dbReference>
<dbReference type="VEuPathDB" id="TrichDB:TVAG_037080"/>
<accession>A2FH50</accession>
<dbReference type="PROSITE" id="PS50892">
    <property type="entry name" value="V_SNARE"/>
    <property type="match status" value="1"/>
</dbReference>
<keyword evidence="13" id="KW-1185">Reference proteome</keyword>
<dbReference type="Pfam" id="PF00957">
    <property type="entry name" value="Synaptobrevin"/>
    <property type="match status" value="1"/>
</dbReference>
<dbReference type="PRINTS" id="PR00219">
    <property type="entry name" value="SYNAPTOBREVN"/>
</dbReference>
<dbReference type="Proteomes" id="UP000001542">
    <property type="component" value="Unassembled WGS sequence"/>
</dbReference>
<dbReference type="InterPro" id="IPR010908">
    <property type="entry name" value="Longin_dom"/>
</dbReference>
<dbReference type="Gene3D" id="1.20.5.110">
    <property type="match status" value="1"/>
</dbReference>
<dbReference type="PANTHER" id="PTHR21136">
    <property type="entry name" value="SNARE PROTEINS"/>
    <property type="match status" value="1"/>
</dbReference>
<dbReference type="KEGG" id="tva:4753538"/>
<dbReference type="AlphaFoldDB" id="A2FH50"/>